<evidence type="ECO:0000256" key="9">
    <source>
        <dbReference type="ARBA" id="ARBA00023277"/>
    </source>
</evidence>
<protein>
    <recommendedName>
        <fullName evidence="13">L-ribulose-5-phosphate 4-epimerase</fullName>
        <ecNumber evidence="4">5.1.3.4</ecNumber>
    </recommendedName>
    <alternativeName>
        <fullName evidence="10">Phosphoribulose isomerase</fullName>
    </alternativeName>
</protein>
<comment type="catalytic activity">
    <reaction evidence="1">
        <text>L-ribulose 5-phosphate = D-xylulose 5-phosphate</text>
        <dbReference type="Rhea" id="RHEA:22368"/>
        <dbReference type="ChEBI" id="CHEBI:57737"/>
        <dbReference type="ChEBI" id="CHEBI:58226"/>
        <dbReference type="EC" id="5.1.3.4"/>
    </reaction>
</comment>
<dbReference type="InterPro" id="IPR001303">
    <property type="entry name" value="Aldolase_II/adducin_N"/>
</dbReference>
<evidence type="ECO:0000313" key="16">
    <source>
        <dbReference type="Proteomes" id="UP000824123"/>
    </source>
</evidence>
<keyword evidence="9" id="KW-0119">Carbohydrate metabolism</keyword>
<dbReference type="GO" id="GO:0008742">
    <property type="term" value="F:L-ribulose-phosphate 4-epimerase activity"/>
    <property type="evidence" value="ECO:0007669"/>
    <property type="project" value="UniProtKB-EC"/>
</dbReference>
<evidence type="ECO:0000256" key="8">
    <source>
        <dbReference type="ARBA" id="ARBA00023235"/>
    </source>
</evidence>
<evidence type="ECO:0000256" key="6">
    <source>
        <dbReference type="ARBA" id="ARBA00022833"/>
    </source>
</evidence>
<dbReference type="Proteomes" id="UP000824123">
    <property type="component" value="Unassembled WGS sequence"/>
</dbReference>
<comment type="cofactor">
    <cofactor evidence="2">
        <name>Zn(2+)</name>
        <dbReference type="ChEBI" id="CHEBI:29105"/>
    </cofactor>
</comment>
<evidence type="ECO:0000256" key="11">
    <source>
        <dbReference type="ARBA" id="ARBA00053542"/>
    </source>
</evidence>
<evidence type="ECO:0000256" key="7">
    <source>
        <dbReference type="ARBA" id="ARBA00022935"/>
    </source>
</evidence>
<evidence type="ECO:0000256" key="5">
    <source>
        <dbReference type="ARBA" id="ARBA00022723"/>
    </source>
</evidence>
<dbReference type="FunFam" id="3.40.225.10:FF:000001">
    <property type="entry name" value="L-ribulose-5-phosphate 4-epimerase UlaF"/>
    <property type="match status" value="1"/>
</dbReference>
<dbReference type="EC" id="5.1.3.4" evidence="4"/>
<evidence type="ECO:0000256" key="10">
    <source>
        <dbReference type="ARBA" id="ARBA00032206"/>
    </source>
</evidence>
<dbReference type="PANTHER" id="PTHR22789:SF8">
    <property type="entry name" value="L-RIBULOSE-5-PHOSPHATE 4-EPIMERASE SGBE"/>
    <property type="match status" value="1"/>
</dbReference>
<proteinExistence type="inferred from homology"/>
<comment type="function">
    <text evidence="11">Involved in the degradation of L-arabinose. Catalyzes the interconversion of L-ribulose 5-phosphate (LRu5P) and D-xylulose 5-phosphate (D-Xu5P) via a retroaldol/aldol mechanism (carbon-carbon bond cleavage analogous to a class II aldolase reaction).</text>
</comment>
<keyword evidence="5" id="KW-0479">Metal-binding</keyword>
<accession>A0A9D1S4C2</accession>
<keyword evidence="6" id="KW-0862">Zinc</keyword>
<evidence type="ECO:0000256" key="1">
    <source>
        <dbReference type="ARBA" id="ARBA00001726"/>
    </source>
</evidence>
<comment type="caution">
    <text evidence="15">The sequence shown here is derived from an EMBL/GenBank/DDBJ whole genome shotgun (WGS) entry which is preliminary data.</text>
</comment>
<evidence type="ECO:0000256" key="2">
    <source>
        <dbReference type="ARBA" id="ARBA00001947"/>
    </source>
</evidence>
<evidence type="ECO:0000256" key="12">
    <source>
        <dbReference type="ARBA" id="ARBA00060520"/>
    </source>
</evidence>
<keyword evidence="7" id="KW-0054">Arabinose catabolism</keyword>
<keyword evidence="8" id="KW-0413">Isomerase</keyword>
<dbReference type="SUPFAM" id="SSF53639">
    <property type="entry name" value="AraD/HMP-PK domain-like"/>
    <property type="match status" value="1"/>
</dbReference>
<feature type="domain" description="Class II aldolase/adducin N-terminal" evidence="14">
    <location>
        <begin position="8"/>
        <end position="197"/>
    </location>
</feature>
<organism evidence="15 16">
    <name type="scientific">Candidatus Fimadaptatus faecigallinarum</name>
    <dbReference type="NCBI Taxonomy" id="2840814"/>
    <lineage>
        <taxon>Bacteria</taxon>
        <taxon>Bacillati</taxon>
        <taxon>Bacillota</taxon>
        <taxon>Clostridia</taxon>
        <taxon>Eubacteriales</taxon>
        <taxon>Candidatus Fimadaptatus</taxon>
    </lineage>
</organism>
<evidence type="ECO:0000256" key="4">
    <source>
        <dbReference type="ARBA" id="ARBA00013186"/>
    </source>
</evidence>
<comment type="similarity">
    <text evidence="3">Belongs to the aldolase class II family. AraD/FucA subfamily.</text>
</comment>
<evidence type="ECO:0000259" key="14">
    <source>
        <dbReference type="SMART" id="SM01007"/>
    </source>
</evidence>
<reference evidence="15" key="2">
    <citation type="journal article" date="2021" name="PeerJ">
        <title>Extensive microbial diversity within the chicken gut microbiome revealed by metagenomics and culture.</title>
        <authorList>
            <person name="Gilroy R."/>
            <person name="Ravi A."/>
            <person name="Getino M."/>
            <person name="Pursley I."/>
            <person name="Horton D.L."/>
            <person name="Alikhan N.F."/>
            <person name="Baker D."/>
            <person name="Gharbi K."/>
            <person name="Hall N."/>
            <person name="Watson M."/>
            <person name="Adriaenssens E.M."/>
            <person name="Foster-Nyarko E."/>
            <person name="Jarju S."/>
            <person name="Secka A."/>
            <person name="Antonio M."/>
            <person name="Oren A."/>
            <person name="Chaudhuri R.R."/>
            <person name="La Ragione R."/>
            <person name="Hildebrand F."/>
            <person name="Pallen M.J."/>
        </authorList>
    </citation>
    <scope>NUCLEOTIDE SEQUENCE</scope>
    <source>
        <strain evidence="15">ChiSxjej2B14-8506</strain>
    </source>
</reference>
<dbReference type="SMART" id="SM01007">
    <property type="entry name" value="Aldolase_II"/>
    <property type="match status" value="1"/>
</dbReference>
<comment type="pathway">
    <text evidence="12">Carbohydrate degradation; L-arabinose degradation via L-ribulose; D-xylulose 5-phosphate from L-arabinose (bacterial route): step 3/3.</text>
</comment>
<dbReference type="AlphaFoldDB" id="A0A9D1S4C2"/>
<dbReference type="NCBIfam" id="NF006047">
    <property type="entry name" value="PRK08193.1"/>
    <property type="match status" value="1"/>
</dbReference>
<dbReference type="InterPro" id="IPR036409">
    <property type="entry name" value="Aldolase_II/adducin_N_sf"/>
</dbReference>
<dbReference type="GO" id="GO:0046872">
    <property type="term" value="F:metal ion binding"/>
    <property type="evidence" value="ECO:0007669"/>
    <property type="project" value="UniProtKB-KW"/>
</dbReference>
<evidence type="ECO:0000256" key="13">
    <source>
        <dbReference type="ARBA" id="ARBA00074961"/>
    </source>
</evidence>
<name>A0A9D1S4C2_9FIRM</name>
<evidence type="ECO:0000313" key="15">
    <source>
        <dbReference type="EMBL" id="HIU45968.1"/>
    </source>
</evidence>
<dbReference type="PANTHER" id="PTHR22789">
    <property type="entry name" value="FUCULOSE PHOSPHATE ALDOLASE"/>
    <property type="match status" value="1"/>
</dbReference>
<dbReference type="GO" id="GO:0005829">
    <property type="term" value="C:cytosol"/>
    <property type="evidence" value="ECO:0007669"/>
    <property type="project" value="TreeGrafter"/>
</dbReference>
<sequence length="231" mass="25716">MDLEMLKQQVYEANMELFRRNMIIYTWGNVSGIDRSRGLVVIKPSGVAYETMRVDQMVVLDLETGKPVEKGLRPSSDAPTHLALYRAFDKISGVTHTHSPAATAFAQAGRELPCYGTTHADYFFGTVPVTRFMTAEEIERAYEAETGTVIIEAFAGREPSHCPAVLVRGHGPFTWGTSAMDSVHNAVVLEECCKMAATALALNPNMQELPAELRMKHFYRKHGPNAYYGQR</sequence>
<dbReference type="Gene3D" id="3.40.225.10">
    <property type="entry name" value="Class II aldolase/adducin N-terminal domain"/>
    <property type="match status" value="1"/>
</dbReference>
<dbReference type="GO" id="GO:0019568">
    <property type="term" value="P:arabinose catabolic process"/>
    <property type="evidence" value="ECO:0007669"/>
    <property type="project" value="UniProtKB-KW"/>
</dbReference>
<reference evidence="15" key="1">
    <citation type="submission" date="2020-10" db="EMBL/GenBank/DDBJ databases">
        <authorList>
            <person name="Gilroy R."/>
        </authorList>
    </citation>
    <scope>NUCLEOTIDE SEQUENCE</scope>
    <source>
        <strain evidence="15">ChiSxjej2B14-8506</strain>
    </source>
</reference>
<dbReference type="NCBIfam" id="NF009003">
    <property type="entry name" value="PRK12348.1"/>
    <property type="match status" value="1"/>
</dbReference>
<dbReference type="InterPro" id="IPR050197">
    <property type="entry name" value="Aldolase_class_II_sugar_metab"/>
</dbReference>
<dbReference type="GO" id="GO:0016832">
    <property type="term" value="F:aldehyde-lyase activity"/>
    <property type="evidence" value="ECO:0007669"/>
    <property type="project" value="TreeGrafter"/>
</dbReference>
<evidence type="ECO:0000256" key="3">
    <source>
        <dbReference type="ARBA" id="ARBA00010037"/>
    </source>
</evidence>
<dbReference type="Pfam" id="PF00596">
    <property type="entry name" value="Aldolase_II"/>
    <property type="match status" value="1"/>
</dbReference>
<gene>
    <name evidence="15" type="ORF">IAC59_01755</name>
</gene>
<dbReference type="EMBL" id="DVNK01000013">
    <property type="protein sequence ID" value="HIU45968.1"/>
    <property type="molecule type" value="Genomic_DNA"/>
</dbReference>